<feature type="transmembrane region" description="Helical" evidence="1">
    <location>
        <begin position="54"/>
        <end position="75"/>
    </location>
</feature>
<evidence type="ECO:0000256" key="1">
    <source>
        <dbReference type="SAM" id="Phobius"/>
    </source>
</evidence>
<name>A0A543IF96_9ACTN</name>
<sequence>MVSVSPPALTITLGRKAYRWPLRVCLAALTAGLAVSLSVVSGPRAWDPERARTAIALCGGGAVLVALAAAAWGLLIHRNRLIATIGGDGVTLRRAGREARVPADAVDAVGITWPVADPVLTLWYDPGAAPDAAAVARTEGRAAALFRESSLPEGWAGPVRAAVTGTLGAPWRVVDAEGREVGRPPRDALLRADHILVDDDGVHRDEHSGALLALACGRPLPGGRTVVLRDPHARTLLVFRKGRPWSARVRVYRPDGSPVGELRGAQEPSFHTPDGTLLGTTRRTGDRHVVTGVDARESASLQHKDGGGRRLVRSPSAPEPLRALALALPLAARRADRR</sequence>
<dbReference type="RefSeq" id="WP_141969112.1">
    <property type="nucleotide sequence ID" value="NZ_VFPO01000001.1"/>
</dbReference>
<evidence type="ECO:0000313" key="3">
    <source>
        <dbReference type="Proteomes" id="UP000316706"/>
    </source>
</evidence>
<keyword evidence="3" id="KW-1185">Reference proteome</keyword>
<evidence type="ECO:0000313" key="2">
    <source>
        <dbReference type="EMBL" id="TQM69170.1"/>
    </source>
</evidence>
<proteinExistence type="predicted"/>
<keyword evidence="1" id="KW-0812">Transmembrane</keyword>
<dbReference type="Proteomes" id="UP000316706">
    <property type="component" value="Unassembled WGS sequence"/>
</dbReference>
<feature type="transmembrane region" description="Helical" evidence="1">
    <location>
        <begin position="20"/>
        <end position="42"/>
    </location>
</feature>
<comment type="caution">
    <text evidence="2">The sequence shown here is derived from an EMBL/GenBank/DDBJ whole genome shotgun (WGS) entry which is preliminary data.</text>
</comment>
<dbReference type="EMBL" id="VFPO01000001">
    <property type="protein sequence ID" value="TQM69170.1"/>
    <property type="molecule type" value="Genomic_DNA"/>
</dbReference>
<protein>
    <submittedName>
        <fullName evidence="2">Uncharacterized protein</fullName>
    </submittedName>
</protein>
<keyword evidence="1" id="KW-1133">Transmembrane helix</keyword>
<accession>A0A543IF96</accession>
<dbReference type="AlphaFoldDB" id="A0A543IF96"/>
<gene>
    <name evidence="2" type="ORF">FHX41_2853</name>
</gene>
<reference evidence="2 3" key="1">
    <citation type="submission" date="2019-06" db="EMBL/GenBank/DDBJ databases">
        <title>Sequencing the genomes of 1000 actinobacteria strains.</title>
        <authorList>
            <person name="Klenk H.-P."/>
        </authorList>
    </citation>
    <scope>NUCLEOTIDE SEQUENCE [LARGE SCALE GENOMIC DNA]</scope>
    <source>
        <strain evidence="2 3">DSM 45043</strain>
    </source>
</reference>
<organism evidence="2 3">
    <name type="scientific">Actinomadura hallensis</name>
    <dbReference type="NCBI Taxonomy" id="337895"/>
    <lineage>
        <taxon>Bacteria</taxon>
        <taxon>Bacillati</taxon>
        <taxon>Actinomycetota</taxon>
        <taxon>Actinomycetes</taxon>
        <taxon>Streptosporangiales</taxon>
        <taxon>Thermomonosporaceae</taxon>
        <taxon>Actinomadura</taxon>
    </lineage>
</organism>
<keyword evidence="1" id="KW-0472">Membrane</keyword>
<dbReference type="OrthoDB" id="3457546at2"/>